<feature type="non-terminal residue" evidence="2">
    <location>
        <position position="114"/>
    </location>
</feature>
<organism evidence="2 3">
    <name type="scientific">Stegodyphus mimosarum</name>
    <name type="common">African social velvet spider</name>
    <dbReference type="NCBI Taxonomy" id="407821"/>
    <lineage>
        <taxon>Eukaryota</taxon>
        <taxon>Metazoa</taxon>
        <taxon>Ecdysozoa</taxon>
        <taxon>Arthropoda</taxon>
        <taxon>Chelicerata</taxon>
        <taxon>Arachnida</taxon>
        <taxon>Araneae</taxon>
        <taxon>Araneomorphae</taxon>
        <taxon>Entelegynae</taxon>
        <taxon>Eresoidea</taxon>
        <taxon>Eresidae</taxon>
        <taxon>Stegodyphus</taxon>
    </lineage>
</organism>
<evidence type="ECO:0000313" key="2">
    <source>
        <dbReference type="EMBL" id="KFM57452.1"/>
    </source>
</evidence>
<gene>
    <name evidence="2" type="ORF">X975_07297</name>
</gene>
<feature type="compositionally biased region" description="Basic and acidic residues" evidence="1">
    <location>
        <begin position="104"/>
        <end position="114"/>
    </location>
</feature>
<dbReference type="EMBL" id="KK112364">
    <property type="protein sequence ID" value="KFM57452.1"/>
    <property type="molecule type" value="Genomic_DNA"/>
</dbReference>
<accession>A0A087SX63</accession>
<reference evidence="2 3" key="1">
    <citation type="submission" date="2013-11" db="EMBL/GenBank/DDBJ databases">
        <title>Genome sequencing of Stegodyphus mimosarum.</title>
        <authorList>
            <person name="Bechsgaard J."/>
        </authorList>
    </citation>
    <scope>NUCLEOTIDE SEQUENCE [LARGE SCALE GENOMIC DNA]</scope>
</reference>
<name>A0A087SX63_STEMI</name>
<evidence type="ECO:0000256" key="1">
    <source>
        <dbReference type="SAM" id="MobiDB-lite"/>
    </source>
</evidence>
<keyword evidence="3" id="KW-1185">Reference proteome</keyword>
<dbReference type="OrthoDB" id="10536241at2759"/>
<dbReference type="AlphaFoldDB" id="A0A087SX63"/>
<sequence>MGRKSRLKAIKRSSKKEKPKVSKESATKKAETLTPPEETPPAEMINYNMRDASTQTPEETQLVLVPTGDPQALIWDIQQMTRPTTEETILSDIPENKNNVPEARVLDKPVTKRA</sequence>
<protein>
    <submittedName>
        <fullName evidence="2">Uncharacterized protein</fullName>
    </submittedName>
</protein>
<feature type="compositionally biased region" description="Basic and acidic residues" evidence="1">
    <location>
        <begin position="19"/>
        <end position="31"/>
    </location>
</feature>
<proteinExistence type="predicted"/>
<evidence type="ECO:0000313" key="3">
    <source>
        <dbReference type="Proteomes" id="UP000054359"/>
    </source>
</evidence>
<feature type="region of interest" description="Disordered" evidence="1">
    <location>
        <begin position="1"/>
        <end position="43"/>
    </location>
</feature>
<feature type="region of interest" description="Disordered" evidence="1">
    <location>
        <begin position="94"/>
        <end position="114"/>
    </location>
</feature>
<dbReference type="Proteomes" id="UP000054359">
    <property type="component" value="Unassembled WGS sequence"/>
</dbReference>
<feature type="compositionally biased region" description="Basic residues" evidence="1">
    <location>
        <begin position="1"/>
        <end position="18"/>
    </location>
</feature>